<evidence type="ECO:0000256" key="7">
    <source>
        <dbReference type="ARBA" id="ARBA00023125"/>
    </source>
</evidence>
<dbReference type="Proteomes" id="UP000729290">
    <property type="component" value="Unassembled WGS sequence"/>
</dbReference>
<keyword evidence="7" id="KW-0238">DNA-binding</keyword>
<dbReference type="InterPro" id="IPR038709">
    <property type="entry name" value="RpoN_core-bd_sf"/>
</dbReference>
<evidence type="ECO:0000256" key="1">
    <source>
        <dbReference type="ARBA" id="ARBA00008798"/>
    </source>
</evidence>
<dbReference type="EMBL" id="JACSNV010000013">
    <property type="protein sequence ID" value="MBM6878422.1"/>
    <property type="molecule type" value="Genomic_DNA"/>
</dbReference>
<dbReference type="PANTHER" id="PTHR32248">
    <property type="entry name" value="RNA POLYMERASE SIGMA-54 FACTOR"/>
    <property type="match status" value="1"/>
</dbReference>
<name>A0ABS2GB62_9FIRM</name>
<organism evidence="11 12">
    <name type="scientific">Anaerotignum lactatifermentans</name>
    <dbReference type="NCBI Taxonomy" id="160404"/>
    <lineage>
        <taxon>Bacteria</taxon>
        <taxon>Bacillati</taxon>
        <taxon>Bacillota</taxon>
        <taxon>Clostridia</taxon>
        <taxon>Lachnospirales</taxon>
        <taxon>Anaerotignaceae</taxon>
        <taxon>Anaerotignum</taxon>
    </lineage>
</organism>
<comment type="caution">
    <text evidence="11">The sequence shown here is derived from an EMBL/GenBank/DDBJ whole genome shotgun (WGS) entry which is preliminary data.</text>
</comment>
<dbReference type="Pfam" id="PF04552">
    <property type="entry name" value="Sigma54_DBD"/>
    <property type="match status" value="1"/>
</dbReference>
<accession>A0ABS2GB62</accession>
<dbReference type="Gene3D" id="1.10.10.60">
    <property type="entry name" value="Homeodomain-like"/>
    <property type="match status" value="1"/>
</dbReference>
<keyword evidence="6" id="KW-0731">Sigma factor</keyword>
<dbReference type="Pfam" id="PF04963">
    <property type="entry name" value="Sigma54_CBD"/>
    <property type="match status" value="1"/>
</dbReference>
<evidence type="ECO:0000256" key="4">
    <source>
        <dbReference type="ARBA" id="ARBA00022695"/>
    </source>
</evidence>
<feature type="domain" description="RNA polymerase sigma factor 54 DNA-binding" evidence="9">
    <location>
        <begin position="324"/>
        <end position="480"/>
    </location>
</feature>
<evidence type="ECO:0000313" key="12">
    <source>
        <dbReference type="Proteomes" id="UP000729290"/>
    </source>
</evidence>
<keyword evidence="8" id="KW-0804">Transcription</keyword>
<protein>
    <submittedName>
        <fullName evidence="11">RNA polymerase factor sigma-54</fullName>
    </submittedName>
</protein>
<dbReference type="Pfam" id="PF00309">
    <property type="entry name" value="Sigma54_AID"/>
    <property type="match status" value="1"/>
</dbReference>
<reference evidence="11 12" key="1">
    <citation type="journal article" date="2021" name="Sci. Rep.">
        <title>The distribution of antibiotic resistance genes in chicken gut microbiota commensals.</title>
        <authorList>
            <person name="Juricova H."/>
            <person name="Matiasovicova J."/>
            <person name="Kubasova T."/>
            <person name="Cejkova D."/>
            <person name="Rychlik I."/>
        </authorList>
    </citation>
    <scope>NUCLEOTIDE SEQUENCE [LARGE SCALE GENOMIC DNA]</scope>
    <source>
        <strain evidence="11 12">An431b</strain>
    </source>
</reference>
<evidence type="ECO:0000256" key="8">
    <source>
        <dbReference type="ARBA" id="ARBA00023163"/>
    </source>
</evidence>
<dbReference type="PANTHER" id="PTHR32248:SF4">
    <property type="entry name" value="RNA POLYMERASE SIGMA-54 FACTOR"/>
    <property type="match status" value="1"/>
</dbReference>
<proteinExistence type="inferred from homology"/>
<evidence type="ECO:0000256" key="5">
    <source>
        <dbReference type="ARBA" id="ARBA00023015"/>
    </source>
</evidence>
<keyword evidence="2" id="KW-0240">DNA-directed RNA polymerase</keyword>
<dbReference type="PROSITE" id="PS00718">
    <property type="entry name" value="SIGMA54_2"/>
    <property type="match status" value="1"/>
</dbReference>
<dbReference type="PROSITE" id="PS50044">
    <property type="entry name" value="SIGMA54_3"/>
    <property type="match status" value="1"/>
</dbReference>
<dbReference type="RefSeq" id="WP_205134172.1">
    <property type="nucleotide sequence ID" value="NZ_JACSNT010000013.1"/>
</dbReference>
<keyword evidence="3" id="KW-0808">Transferase</keyword>
<sequence>MEKDEILLRKKQQEGGKAALFGAGSAADMDLSLQLQQKQILSQRMQQSVEILQMNTMTLSEYIREISEENPLLDWTMEEKEQEASFREERMLQRLEWLQESDEQNRSYYQTEADNEKEREDLRYGKKETQSLREYLLFQIHILPMEKKRKGLMIFLAESTEESGYLESGALEAAVAKYGVSKAQAEEALRALQALDPPGVGARDLRECLLIQLEQKGASETAQRMVRDYLEEIAKNRLSHVAKKLRITMEELTAALREIRDCQPKPGSGFSGGGPVEYVVPDVLVERRDGELLVSVNNAVAPRLYINAAYQKMLREEPSGETREYILQKLRQAEWAVQCVNRRESTLLETARLIVEAQKDFFLQPGRRLKPLRMVDIAKQMQVHESTVSRAVKEKYLQCDQGVFLLADFFVKSMGENGGEVSAEDVRGRLAELIAQEEKKKPLSDRELAERLAEEGFSISRRTVAKYREAMGIPGAAGRKEF</sequence>
<comment type="similarity">
    <text evidence="1">Belongs to the sigma-54 factor family.</text>
</comment>
<evidence type="ECO:0000259" key="9">
    <source>
        <dbReference type="Pfam" id="PF04552"/>
    </source>
</evidence>
<evidence type="ECO:0000256" key="6">
    <source>
        <dbReference type="ARBA" id="ARBA00023082"/>
    </source>
</evidence>
<dbReference type="NCBIfam" id="TIGR02395">
    <property type="entry name" value="rpoN_sigma"/>
    <property type="match status" value="1"/>
</dbReference>
<keyword evidence="5" id="KW-0805">Transcription regulation</keyword>
<evidence type="ECO:0000256" key="2">
    <source>
        <dbReference type="ARBA" id="ARBA00022478"/>
    </source>
</evidence>
<evidence type="ECO:0000259" key="10">
    <source>
        <dbReference type="Pfam" id="PF04963"/>
    </source>
</evidence>
<feature type="domain" description="RNA polymerase sigma factor 54 core-binding" evidence="10">
    <location>
        <begin position="127"/>
        <end position="310"/>
    </location>
</feature>
<dbReference type="InterPro" id="IPR000394">
    <property type="entry name" value="RNA_pol_sigma_54"/>
</dbReference>
<keyword evidence="4" id="KW-0548">Nucleotidyltransferase</keyword>
<dbReference type="InterPro" id="IPR007046">
    <property type="entry name" value="RNA_pol_sigma_54_core-bd"/>
</dbReference>
<dbReference type="PROSITE" id="PS00717">
    <property type="entry name" value="SIGMA54_1"/>
    <property type="match status" value="1"/>
</dbReference>
<dbReference type="InterPro" id="IPR007634">
    <property type="entry name" value="RNA_pol_sigma_54_DNA-bd"/>
</dbReference>
<evidence type="ECO:0000313" key="11">
    <source>
        <dbReference type="EMBL" id="MBM6878422.1"/>
    </source>
</evidence>
<dbReference type="PIRSF" id="PIRSF000774">
    <property type="entry name" value="RpoN"/>
    <property type="match status" value="1"/>
</dbReference>
<gene>
    <name evidence="11" type="primary">rpoN</name>
    <name evidence="11" type="ORF">H9X83_09690</name>
</gene>
<dbReference type="Gene3D" id="1.10.10.1330">
    <property type="entry name" value="RNA polymerase sigma-54 factor, core-binding domain"/>
    <property type="match status" value="1"/>
</dbReference>
<keyword evidence="12" id="KW-1185">Reference proteome</keyword>
<dbReference type="PRINTS" id="PR00045">
    <property type="entry name" value="SIGMA54FCT"/>
</dbReference>
<evidence type="ECO:0000256" key="3">
    <source>
        <dbReference type="ARBA" id="ARBA00022679"/>
    </source>
</evidence>